<dbReference type="Proteomes" id="UP000007062">
    <property type="component" value="Chromosome 3R"/>
</dbReference>
<dbReference type="SUPFAM" id="SSF56574">
    <property type="entry name" value="Serpins"/>
    <property type="match status" value="2"/>
</dbReference>
<dbReference type="Gene3D" id="2.30.39.10">
    <property type="entry name" value="Alpha-1-antitrypsin, domain 1"/>
    <property type="match status" value="1"/>
</dbReference>
<feature type="compositionally biased region" description="Polar residues" evidence="4">
    <location>
        <begin position="165"/>
        <end position="174"/>
    </location>
</feature>
<dbReference type="CDD" id="cd19597">
    <property type="entry name" value="serpin28D-like_insects"/>
    <property type="match status" value="1"/>
</dbReference>
<feature type="compositionally biased region" description="Low complexity" evidence="4">
    <location>
        <begin position="742"/>
        <end position="765"/>
    </location>
</feature>
<feature type="signal peptide" evidence="5">
    <location>
        <begin position="1"/>
        <end position="25"/>
    </location>
</feature>
<sequence length="837" mass="93973">MRSHYSAGWTLALVLLVSSLLAVSAANNRGQPAKPEAADQQANRLHAPTANTKKVSDSVTNLAAKIANALSNQKSKTEIFSPVSIAGALSLLLLGSGGQTQQELLAVMGLNTVQLSFQDIHLSFGRLFQDLVSNDPSLEPLVTWRLNDKCNRYNEDEEDEEDDFINSQSPSNEYPRQQISIANGVFLQRGLKPGVRFHNVTQRVYQGTVENLDFEREPNRAAAHINDWCSRATNGKIREIVTQDILYNSRMIVANALYFKAQWETTFSPYGTRPRSFFLNGKQEPAVSVETMATSGCFPYYNATAEYGVRIIGLPYEMGKSTMYIILPNGSNRQVLREKMATLGAPQLNWMIDQMVVRKVMVVLPKLNISNRILLSSVLERAGIRDLFNPSRSNLSKIFADDQPGASSPVTGNADRAPVTTPTQFATGGAAQVRPSAPKTTTPPVRQNTVPSTVQPTPAQAQPARPQTNFNQANQITISTTPAQDCRLIEHCQPIPGDLCSCNRIPTNDDNTGCGAHLLAHYYEKTIKDCKYSFGSSPVHTHICIKPSYRFQPEYSSGNICEQQSGCKMFQKLCYCCTAKEQNAQPSTQYRTTTSRPRQSIGSRIEGDESITYNTTPFPTRPFYSTEPSNLVCEPVPRYDRYTCTFKSHYQWNALYNSCIDPRRCWFVHVQKRQAPEYYSPSQQYQTAPSRAQPQQTLLLQPELHQLRPQEQRPNPQNTQLRISEQATPYQTKQETLDYHTRLQQQQSQQNQLHQQQQQRTELQRQPPPSVYVNEIVTHVTLDVNEQGTEGGAVTAALIDRIGSGYSFLVDSPFLILIRHDRTQLPLFYGAVYDPRQ</sequence>
<accession>A0A1S4H2M4</accession>
<dbReference type="GO" id="GO:0005615">
    <property type="term" value="C:extracellular space"/>
    <property type="evidence" value="ECO:0000318"/>
    <property type="project" value="GO_Central"/>
</dbReference>
<keyword evidence="2" id="KW-0722">Serine protease inhibitor</keyword>
<dbReference type="EMBL" id="AAAB01008980">
    <property type="status" value="NOT_ANNOTATED_CDS"/>
    <property type="molecule type" value="Genomic_DNA"/>
</dbReference>
<dbReference type="FunFam" id="2.30.39.10:FF:000035">
    <property type="entry name" value="Serine protease inhibitor (serpin) 16"/>
    <property type="match status" value="1"/>
</dbReference>
<dbReference type="InterPro" id="IPR036186">
    <property type="entry name" value="Serpin_sf"/>
</dbReference>
<feature type="domain" description="Serpin" evidence="6">
    <location>
        <begin position="64"/>
        <end position="835"/>
    </location>
</feature>
<dbReference type="PROSITE" id="PS00284">
    <property type="entry name" value="SERPIN"/>
    <property type="match status" value="1"/>
</dbReference>
<dbReference type="InterPro" id="IPR000215">
    <property type="entry name" value="Serpin_fam"/>
</dbReference>
<dbReference type="GO" id="GO:0045861">
    <property type="term" value="P:negative regulation of proteolysis"/>
    <property type="evidence" value="ECO:0007669"/>
    <property type="project" value="UniProtKB-ARBA"/>
</dbReference>
<dbReference type="AlphaFoldDB" id="A0A1S4H2M4"/>
<dbReference type="SMART" id="SM00093">
    <property type="entry name" value="SERPIN"/>
    <property type="match status" value="1"/>
</dbReference>
<dbReference type="EnsemblMetazoa" id="AGAP009670-RA">
    <property type="protein sequence ID" value="AGAP009670-PA"/>
    <property type="gene ID" value="AGAP009670"/>
</dbReference>
<protein>
    <recommendedName>
        <fullName evidence="6">Serpin domain-containing protein</fullName>
    </recommendedName>
</protein>
<dbReference type="VEuPathDB" id="VectorBase:AGAMI1_009588"/>
<evidence type="ECO:0000256" key="3">
    <source>
        <dbReference type="RuleBase" id="RU000411"/>
    </source>
</evidence>
<reference evidence="7 8" key="2">
    <citation type="journal article" date="2004" name="Trends Parasitol.">
        <title>The Anopheles gambiae genome: an update.</title>
        <authorList>
            <person name="Mongin E."/>
            <person name="Louis C."/>
            <person name="Holt R.A."/>
            <person name="Birney E."/>
            <person name="Collins F.H."/>
        </authorList>
    </citation>
    <scope>NUCLEOTIDE SEQUENCE [LARGE SCALE GENOMIC DNA]</scope>
    <source>
        <strain evidence="7 8">PEST</strain>
    </source>
</reference>
<dbReference type="InterPro" id="IPR023795">
    <property type="entry name" value="Serpin_CS"/>
</dbReference>
<reference evidence="7" key="3">
    <citation type="submission" date="2020-05" db="UniProtKB">
        <authorList>
            <consortium name="EnsemblMetazoa"/>
        </authorList>
    </citation>
    <scope>IDENTIFICATION</scope>
    <source>
        <strain evidence="7">PEST</strain>
    </source>
</reference>
<dbReference type="VEuPathDB" id="VectorBase:AGAP009670"/>
<evidence type="ECO:0000313" key="7">
    <source>
        <dbReference type="EnsemblMetazoa" id="AGAP009670-PA"/>
    </source>
</evidence>
<dbReference type="InterPro" id="IPR042185">
    <property type="entry name" value="Serpin_sf_2"/>
</dbReference>
<dbReference type="PANTHER" id="PTHR11461">
    <property type="entry name" value="SERINE PROTEASE INHIBITOR, SERPIN"/>
    <property type="match status" value="1"/>
</dbReference>
<keyword evidence="1" id="KW-0646">Protease inhibitor</keyword>
<name>A0A1S4H2M4_ANOGA</name>
<evidence type="ECO:0000256" key="5">
    <source>
        <dbReference type="SAM" id="SignalP"/>
    </source>
</evidence>
<dbReference type="FunCoup" id="A0A1S4H2M4">
    <property type="interactions" value="69"/>
</dbReference>
<evidence type="ECO:0000256" key="1">
    <source>
        <dbReference type="ARBA" id="ARBA00022690"/>
    </source>
</evidence>
<evidence type="ECO:0000259" key="6">
    <source>
        <dbReference type="SMART" id="SM00093"/>
    </source>
</evidence>
<dbReference type="Gene3D" id="3.30.497.10">
    <property type="entry name" value="Antithrombin, subunit I, domain 2"/>
    <property type="match status" value="3"/>
</dbReference>
<feature type="compositionally biased region" description="Low complexity" evidence="4">
    <location>
        <begin position="453"/>
        <end position="466"/>
    </location>
</feature>
<feature type="region of interest" description="Disordered" evidence="4">
    <location>
        <begin position="155"/>
        <end position="174"/>
    </location>
</feature>
<dbReference type="Pfam" id="PF00079">
    <property type="entry name" value="Serpin"/>
    <property type="match status" value="2"/>
</dbReference>
<dbReference type="InterPro" id="IPR023796">
    <property type="entry name" value="Serpin_dom"/>
</dbReference>
<organism evidence="7 8">
    <name type="scientific">Anopheles gambiae</name>
    <name type="common">African malaria mosquito</name>
    <dbReference type="NCBI Taxonomy" id="7165"/>
    <lineage>
        <taxon>Eukaryota</taxon>
        <taxon>Metazoa</taxon>
        <taxon>Ecdysozoa</taxon>
        <taxon>Arthropoda</taxon>
        <taxon>Hexapoda</taxon>
        <taxon>Insecta</taxon>
        <taxon>Pterygota</taxon>
        <taxon>Neoptera</taxon>
        <taxon>Endopterygota</taxon>
        <taxon>Diptera</taxon>
        <taxon>Nematocera</taxon>
        <taxon>Culicoidea</taxon>
        <taxon>Culicidae</taxon>
        <taxon>Anophelinae</taxon>
        <taxon>Anopheles</taxon>
    </lineage>
</organism>
<evidence type="ECO:0000256" key="2">
    <source>
        <dbReference type="ARBA" id="ARBA00022900"/>
    </source>
</evidence>
<evidence type="ECO:0000313" key="8">
    <source>
        <dbReference type="Proteomes" id="UP000007062"/>
    </source>
</evidence>
<reference evidence="7 8" key="1">
    <citation type="journal article" date="2002" name="Science">
        <title>The genome sequence of the malaria mosquito Anopheles gambiae.</title>
        <authorList>
            <person name="Holt R.A."/>
            <person name="Subramanian G.M."/>
            <person name="Halpern A."/>
            <person name="Sutton G.G."/>
            <person name="Charlab R."/>
            <person name="Nusskern D.R."/>
            <person name="Wincker P."/>
            <person name="Clark A.G."/>
            <person name="Ribeiro J.M."/>
            <person name="Wides R."/>
            <person name="Salzberg S.L."/>
            <person name="Loftus B."/>
            <person name="Yandell M."/>
            <person name="Majoros W.H."/>
            <person name="Rusch D.B."/>
            <person name="Lai Z."/>
            <person name="Kraft C.L."/>
            <person name="Abril J.F."/>
            <person name="Anthouard V."/>
            <person name="Arensburger P."/>
            <person name="Atkinson P.W."/>
            <person name="Baden H."/>
            <person name="de Berardinis V."/>
            <person name="Baldwin D."/>
            <person name="Benes V."/>
            <person name="Biedler J."/>
            <person name="Blass C."/>
            <person name="Bolanos R."/>
            <person name="Boscus D."/>
            <person name="Barnstead M."/>
            <person name="Cai S."/>
            <person name="Center A."/>
            <person name="Chaturverdi K."/>
            <person name="Christophides G.K."/>
            <person name="Chrystal M.A."/>
            <person name="Clamp M."/>
            <person name="Cravchik A."/>
            <person name="Curwen V."/>
            <person name="Dana A."/>
            <person name="Delcher A."/>
            <person name="Dew I."/>
            <person name="Evans C.A."/>
            <person name="Flanigan M."/>
            <person name="Grundschober-Freimoser A."/>
            <person name="Friedli L."/>
            <person name="Gu Z."/>
            <person name="Guan P."/>
            <person name="Guigo R."/>
            <person name="Hillenmeyer M.E."/>
            <person name="Hladun S.L."/>
            <person name="Hogan J.R."/>
            <person name="Hong Y.S."/>
            <person name="Hoover J."/>
            <person name="Jaillon O."/>
            <person name="Ke Z."/>
            <person name="Kodira C."/>
            <person name="Kokoza E."/>
            <person name="Koutsos A."/>
            <person name="Letunic I."/>
            <person name="Levitsky A."/>
            <person name="Liang Y."/>
            <person name="Lin J.J."/>
            <person name="Lobo N.F."/>
            <person name="Lopez J.R."/>
            <person name="Malek J.A."/>
            <person name="McIntosh T.C."/>
            <person name="Meister S."/>
            <person name="Miller J."/>
            <person name="Mobarry C."/>
            <person name="Mongin E."/>
            <person name="Murphy S.D."/>
            <person name="O'Brochta D.A."/>
            <person name="Pfannkoch C."/>
            <person name="Qi R."/>
            <person name="Regier M.A."/>
            <person name="Remington K."/>
            <person name="Shao H."/>
            <person name="Sharakhova M.V."/>
            <person name="Sitter C.D."/>
            <person name="Shetty J."/>
            <person name="Smith T.J."/>
            <person name="Strong R."/>
            <person name="Sun J."/>
            <person name="Thomasova D."/>
            <person name="Ton L.Q."/>
            <person name="Topalis P."/>
            <person name="Tu Z."/>
            <person name="Unger M.F."/>
            <person name="Walenz B."/>
            <person name="Wang A."/>
            <person name="Wang J."/>
            <person name="Wang M."/>
            <person name="Wang X."/>
            <person name="Woodford K.J."/>
            <person name="Wortman J.R."/>
            <person name="Wu M."/>
            <person name="Yao A."/>
            <person name="Zdobnov E.M."/>
            <person name="Zhang H."/>
            <person name="Zhao Q."/>
            <person name="Zhao S."/>
            <person name="Zhu S.C."/>
            <person name="Zhimulev I."/>
            <person name="Coluzzi M."/>
            <person name="della Torre A."/>
            <person name="Roth C.W."/>
            <person name="Louis C."/>
            <person name="Kalush F."/>
            <person name="Mural R.J."/>
            <person name="Myers E.W."/>
            <person name="Adams M.D."/>
            <person name="Smith H.O."/>
            <person name="Broder S."/>
            <person name="Gardner M.J."/>
            <person name="Fraser C.M."/>
            <person name="Birney E."/>
            <person name="Bork P."/>
            <person name="Brey P.T."/>
            <person name="Venter J.C."/>
            <person name="Weissenbach J."/>
            <person name="Kafatos F.C."/>
            <person name="Collins F.H."/>
            <person name="Hoffman S.L."/>
        </authorList>
    </citation>
    <scope>NUCLEOTIDE SEQUENCE [LARGE SCALE GENOMIC DNA]</scope>
    <source>
        <strain evidence="7 8">PEST</strain>
    </source>
</reference>
<keyword evidence="5" id="KW-0732">Signal</keyword>
<dbReference type="InterPro" id="IPR042178">
    <property type="entry name" value="Serpin_sf_1"/>
</dbReference>
<dbReference type="PANTHER" id="PTHR11461:SF342">
    <property type="entry name" value="SERINE PROTEASE INHIBITOR 28DC"/>
    <property type="match status" value="1"/>
</dbReference>
<proteinExistence type="inferred from homology"/>
<dbReference type="InParanoid" id="A0A1S4H2M4"/>
<feature type="region of interest" description="Disordered" evidence="4">
    <location>
        <begin position="399"/>
        <end position="466"/>
    </location>
</feature>
<comment type="similarity">
    <text evidence="3">Belongs to the serpin family.</text>
</comment>
<feature type="chain" id="PRO_5043859332" description="Serpin domain-containing protein" evidence="5">
    <location>
        <begin position="26"/>
        <end position="837"/>
    </location>
</feature>
<feature type="region of interest" description="Disordered" evidence="4">
    <location>
        <begin position="707"/>
        <end position="770"/>
    </location>
</feature>
<dbReference type="GO" id="GO:0004867">
    <property type="term" value="F:serine-type endopeptidase inhibitor activity"/>
    <property type="evidence" value="ECO:0007669"/>
    <property type="project" value="UniProtKB-KW"/>
</dbReference>
<feature type="compositionally biased region" description="Acidic residues" evidence="4">
    <location>
        <begin position="155"/>
        <end position="164"/>
    </location>
</feature>
<feature type="compositionally biased region" description="Polar residues" evidence="4">
    <location>
        <begin position="713"/>
        <end position="734"/>
    </location>
</feature>
<evidence type="ECO:0000256" key="4">
    <source>
        <dbReference type="SAM" id="MobiDB-lite"/>
    </source>
</evidence>
<feature type="compositionally biased region" description="Polar residues" evidence="4">
    <location>
        <begin position="438"/>
        <end position="452"/>
    </location>
</feature>
<feature type="region of interest" description="Disordered" evidence="4">
    <location>
        <begin position="30"/>
        <end position="53"/>
    </location>
</feature>
<keyword evidence="8" id="KW-1185">Reference proteome</keyword>